<gene>
    <name evidence="3" type="ORF">ANANG_G00310120</name>
</gene>
<dbReference type="Proteomes" id="UP001044222">
    <property type="component" value="Chromosome 19"/>
</dbReference>
<feature type="non-terminal residue" evidence="3">
    <location>
        <position position="103"/>
    </location>
</feature>
<dbReference type="EMBL" id="JAFIRN010000019">
    <property type="protein sequence ID" value="KAG5830392.1"/>
    <property type="molecule type" value="Genomic_DNA"/>
</dbReference>
<feature type="compositionally biased region" description="Low complexity" evidence="1">
    <location>
        <begin position="1"/>
        <end position="10"/>
    </location>
</feature>
<feature type="region of interest" description="Disordered" evidence="1">
    <location>
        <begin position="1"/>
        <end position="71"/>
    </location>
</feature>
<protein>
    <submittedName>
        <fullName evidence="3">Uncharacterized protein</fullName>
    </submittedName>
</protein>
<dbReference type="AlphaFoldDB" id="A0A9D3LIC0"/>
<evidence type="ECO:0000256" key="1">
    <source>
        <dbReference type="SAM" id="MobiDB-lite"/>
    </source>
</evidence>
<feature type="compositionally biased region" description="Basic and acidic residues" evidence="1">
    <location>
        <begin position="17"/>
        <end position="42"/>
    </location>
</feature>
<accession>A0A9D3LIC0</accession>
<keyword evidence="2" id="KW-0472">Membrane</keyword>
<organism evidence="3 4">
    <name type="scientific">Anguilla anguilla</name>
    <name type="common">European freshwater eel</name>
    <name type="synonym">Muraena anguilla</name>
    <dbReference type="NCBI Taxonomy" id="7936"/>
    <lineage>
        <taxon>Eukaryota</taxon>
        <taxon>Metazoa</taxon>
        <taxon>Chordata</taxon>
        <taxon>Craniata</taxon>
        <taxon>Vertebrata</taxon>
        <taxon>Euteleostomi</taxon>
        <taxon>Actinopterygii</taxon>
        <taxon>Neopterygii</taxon>
        <taxon>Teleostei</taxon>
        <taxon>Anguilliformes</taxon>
        <taxon>Anguillidae</taxon>
        <taxon>Anguilla</taxon>
    </lineage>
</organism>
<reference evidence="3" key="1">
    <citation type="submission" date="2021-01" db="EMBL/GenBank/DDBJ databases">
        <title>A chromosome-scale assembly of European eel, Anguilla anguilla.</title>
        <authorList>
            <person name="Henkel C."/>
            <person name="Jong-Raadsen S.A."/>
            <person name="Dufour S."/>
            <person name="Weltzien F.-A."/>
            <person name="Palstra A.P."/>
            <person name="Pelster B."/>
            <person name="Spaink H.P."/>
            <person name="Van Den Thillart G.E."/>
            <person name="Jansen H."/>
            <person name="Zahm M."/>
            <person name="Klopp C."/>
            <person name="Cedric C."/>
            <person name="Louis A."/>
            <person name="Berthelot C."/>
            <person name="Parey E."/>
            <person name="Roest Crollius H."/>
            <person name="Montfort J."/>
            <person name="Robinson-Rechavi M."/>
            <person name="Bucao C."/>
            <person name="Bouchez O."/>
            <person name="Gislard M."/>
            <person name="Lluch J."/>
            <person name="Milhes M."/>
            <person name="Lampietro C."/>
            <person name="Lopez Roques C."/>
            <person name="Donnadieu C."/>
            <person name="Braasch I."/>
            <person name="Desvignes T."/>
            <person name="Postlethwait J."/>
            <person name="Bobe J."/>
            <person name="Guiguen Y."/>
            <person name="Dirks R."/>
        </authorList>
    </citation>
    <scope>NUCLEOTIDE SEQUENCE</scope>
    <source>
        <strain evidence="3">Tag_6206</strain>
        <tissue evidence="3">Liver</tissue>
    </source>
</reference>
<name>A0A9D3LIC0_ANGAN</name>
<comment type="caution">
    <text evidence="3">The sequence shown here is derived from an EMBL/GenBank/DDBJ whole genome shotgun (WGS) entry which is preliminary data.</text>
</comment>
<evidence type="ECO:0000313" key="4">
    <source>
        <dbReference type="Proteomes" id="UP001044222"/>
    </source>
</evidence>
<keyword evidence="4" id="KW-1185">Reference proteome</keyword>
<proteinExistence type="predicted"/>
<evidence type="ECO:0000313" key="3">
    <source>
        <dbReference type="EMBL" id="KAG5830392.1"/>
    </source>
</evidence>
<keyword evidence="2" id="KW-0812">Transmembrane</keyword>
<keyword evidence="2" id="KW-1133">Transmembrane helix</keyword>
<feature type="transmembrane region" description="Helical" evidence="2">
    <location>
        <begin position="66"/>
        <end position="84"/>
    </location>
</feature>
<sequence length="103" mass="11322">DPPSDQSQRQDPPPDQSQRKDPPSDQSHREDPPSGRALEGRRVSTAGGGLKEADRTCLPPKPASQFLLGSTPTQVVPGFGFLVLRHMRFCKKKKIKCVKASPY</sequence>
<evidence type="ECO:0000256" key="2">
    <source>
        <dbReference type="SAM" id="Phobius"/>
    </source>
</evidence>